<evidence type="ECO:0000313" key="1">
    <source>
        <dbReference type="EMBL" id="PJZ52178.1"/>
    </source>
</evidence>
<organism evidence="1 4">
    <name type="scientific">Leptospira adleri</name>
    <dbReference type="NCBI Taxonomy" id="2023186"/>
    <lineage>
        <taxon>Bacteria</taxon>
        <taxon>Pseudomonadati</taxon>
        <taxon>Spirochaetota</taxon>
        <taxon>Spirochaetia</taxon>
        <taxon>Leptospirales</taxon>
        <taxon>Leptospiraceae</taxon>
        <taxon>Leptospira</taxon>
    </lineage>
</organism>
<proteinExistence type="predicted"/>
<protein>
    <submittedName>
        <fullName evidence="1">Uncharacterized protein</fullName>
    </submittedName>
</protein>
<dbReference type="AlphaFoldDB" id="A0A2M9YKV7"/>
<keyword evidence="3" id="KW-1185">Reference proteome</keyword>
<dbReference type="EMBL" id="NPDU01000007">
    <property type="protein sequence ID" value="PJZ63236.1"/>
    <property type="molecule type" value="Genomic_DNA"/>
</dbReference>
<sequence>MKKPEEIPVFFDSDFCIFRNAIPQPPFLSKEKTLRFDLTNLVQVSRKSKTVALIQLLSTI</sequence>
<gene>
    <name evidence="2" type="ORF">CH376_04195</name>
    <name evidence="1" type="ORF">CH380_16045</name>
</gene>
<dbReference type="EMBL" id="NPDV01000015">
    <property type="protein sequence ID" value="PJZ52178.1"/>
    <property type="molecule type" value="Genomic_DNA"/>
</dbReference>
<accession>A0A2M9YKV7</accession>
<dbReference type="Proteomes" id="UP000232188">
    <property type="component" value="Unassembled WGS sequence"/>
</dbReference>
<name>A0A2M9YKV7_9LEPT</name>
<dbReference type="Proteomes" id="UP000232149">
    <property type="component" value="Unassembled WGS sequence"/>
</dbReference>
<evidence type="ECO:0000313" key="2">
    <source>
        <dbReference type="EMBL" id="PJZ63236.1"/>
    </source>
</evidence>
<reference evidence="3 4" key="1">
    <citation type="submission" date="2017-07" db="EMBL/GenBank/DDBJ databases">
        <title>Leptospira spp. isolated from tropical soils.</title>
        <authorList>
            <person name="Thibeaux R."/>
            <person name="Iraola G."/>
            <person name="Ferres I."/>
            <person name="Bierque E."/>
            <person name="Girault D."/>
            <person name="Soupe-Gilbert M.-E."/>
            <person name="Picardeau M."/>
            <person name="Goarant C."/>
        </authorList>
    </citation>
    <scope>NUCLEOTIDE SEQUENCE [LARGE SCALE GENOMIC DNA]</scope>
    <source>
        <strain evidence="1 4">FH2-B-C1</strain>
        <strain evidence="2 3">FH2-B-D1</strain>
    </source>
</reference>
<evidence type="ECO:0000313" key="3">
    <source>
        <dbReference type="Proteomes" id="UP000232149"/>
    </source>
</evidence>
<evidence type="ECO:0000313" key="4">
    <source>
        <dbReference type="Proteomes" id="UP000232188"/>
    </source>
</evidence>
<comment type="caution">
    <text evidence="1">The sequence shown here is derived from an EMBL/GenBank/DDBJ whole genome shotgun (WGS) entry which is preliminary data.</text>
</comment>